<dbReference type="GO" id="GO:0031267">
    <property type="term" value="F:small GTPase binding"/>
    <property type="evidence" value="ECO:0007669"/>
    <property type="project" value="TreeGrafter"/>
</dbReference>
<reference evidence="5 6" key="1">
    <citation type="journal article" date="2009" name="Nature">
        <title>Evolution of pathogenicity and sexual reproduction in eight Candida genomes.</title>
        <authorList>
            <person name="Butler G."/>
            <person name="Rasmussen M.D."/>
            <person name="Lin M.F."/>
            <person name="Santos M.A."/>
            <person name="Sakthikumar S."/>
            <person name="Munro C.A."/>
            <person name="Rheinbay E."/>
            <person name="Grabherr M."/>
            <person name="Forche A."/>
            <person name="Reedy J.L."/>
            <person name="Agrafioti I."/>
            <person name="Arnaud M.B."/>
            <person name="Bates S."/>
            <person name="Brown A.J."/>
            <person name="Brunke S."/>
            <person name="Costanzo M.C."/>
            <person name="Fitzpatrick D.A."/>
            <person name="de Groot P.W."/>
            <person name="Harris D."/>
            <person name="Hoyer L.L."/>
            <person name="Hube B."/>
            <person name="Klis F.M."/>
            <person name="Kodira C."/>
            <person name="Lennard N."/>
            <person name="Logue M.E."/>
            <person name="Martin R."/>
            <person name="Neiman A.M."/>
            <person name="Nikolaou E."/>
            <person name="Quail M.A."/>
            <person name="Quinn J."/>
            <person name="Santos M.C."/>
            <person name="Schmitzberger F.F."/>
            <person name="Sherlock G."/>
            <person name="Shah P."/>
            <person name="Silverstein K.A."/>
            <person name="Skrzypek M.S."/>
            <person name="Soll D."/>
            <person name="Staggs R."/>
            <person name="Stansfield I."/>
            <person name="Stumpf M.P."/>
            <person name="Sudbery P.E."/>
            <person name="Srikantha T."/>
            <person name="Zeng Q."/>
            <person name="Berman J."/>
            <person name="Berriman M."/>
            <person name="Heitman J."/>
            <person name="Gow N.A."/>
            <person name="Lorenz M.C."/>
            <person name="Birren B.W."/>
            <person name="Kellis M."/>
            <person name="Cuomo C.A."/>
        </authorList>
    </citation>
    <scope>NUCLEOTIDE SEQUENCE [LARGE SCALE GENOMIC DNA]</scope>
    <source>
        <strain evidence="5 6">WO-1</strain>
    </source>
</reference>
<dbReference type="InterPro" id="IPR050302">
    <property type="entry name" value="Rab_GAP_TBC_domain"/>
</dbReference>
<dbReference type="VEuPathDB" id="FungiDB:CAWG_02861"/>
<dbReference type="SUPFAM" id="SSF47923">
    <property type="entry name" value="Ypt/Rab-GAP domain of gyp1p"/>
    <property type="match status" value="2"/>
</dbReference>
<dbReference type="GO" id="GO:0005096">
    <property type="term" value="F:GTPase activator activity"/>
    <property type="evidence" value="ECO:0007669"/>
    <property type="project" value="TreeGrafter"/>
</dbReference>
<dbReference type="Gene3D" id="1.10.472.80">
    <property type="entry name" value="Ypt/Rab-GAP domain of gyp1p, domain 3"/>
    <property type="match status" value="1"/>
</dbReference>
<feature type="compositionally biased region" description="Polar residues" evidence="3">
    <location>
        <begin position="306"/>
        <end position="315"/>
    </location>
</feature>
<comment type="similarity">
    <text evidence="1">Belongs to the OCA5 family.</text>
</comment>
<dbReference type="PANTHER" id="PTHR47219">
    <property type="entry name" value="RAB GTPASE-ACTIVATING PROTEIN 1-LIKE"/>
    <property type="match status" value="1"/>
</dbReference>
<evidence type="ECO:0000313" key="5">
    <source>
        <dbReference type="EMBL" id="EEQ44587.1"/>
    </source>
</evidence>
<gene>
    <name evidence="5" type="ORF">CAWG_02861</name>
</gene>
<organism evidence="5 6">
    <name type="scientific">Candida albicans (strain WO-1)</name>
    <name type="common">Yeast</name>
    <dbReference type="NCBI Taxonomy" id="294748"/>
    <lineage>
        <taxon>Eukaryota</taxon>
        <taxon>Fungi</taxon>
        <taxon>Dikarya</taxon>
        <taxon>Ascomycota</taxon>
        <taxon>Saccharomycotina</taxon>
        <taxon>Pichiomycetes</taxon>
        <taxon>Debaryomycetaceae</taxon>
        <taxon>Candida/Lodderomyces clade</taxon>
        <taxon>Candida</taxon>
    </lineage>
</organism>
<feature type="domain" description="Rab-GAP TBC" evidence="4">
    <location>
        <begin position="423"/>
        <end position="651"/>
    </location>
</feature>
<dbReference type="Proteomes" id="UP000001429">
    <property type="component" value="Chromosome 3"/>
</dbReference>
<dbReference type="AlphaFoldDB" id="C4YNS8"/>
<evidence type="ECO:0000256" key="2">
    <source>
        <dbReference type="ARBA" id="ARBA00019144"/>
    </source>
</evidence>
<dbReference type="Gene3D" id="1.10.8.270">
    <property type="entry name" value="putative rabgap domain of human tbc1 domain family member 14 like domains"/>
    <property type="match status" value="1"/>
</dbReference>
<dbReference type="PANTHER" id="PTHR47219:SF20">
    <property type="entry name" value="TBC1 DOMAIN FAMILY MEMBER 2B"/>
    <property type="match status" value="1"/>
</dbReference>
<feature type="compositionally biased region" description="Basic and acidic residues" evidence="3">
    <location>
        <begin position="151"/>
        <end position="162"/>
    </location>
</feature>
<keyword evidence="6" id="KW-1185">Reference proteome</keyword>
<dbReference type="OrthoDB" id="294251at2759"/>
<evidence type="ECO:0000256" key="1">
    <source>
        <dbReference type="ARBA" id="ARBA00005521"/>
    </source>
</evidence>
<accession>C4YNS8</accession>
<dbReference type="OMA" id="NWWLTLF"/>
<dbReference type="PROSITE" id="PS50086">
    <property type="entry name" value="TBC_RABGAP"/>
    <property type="match status" value="1"/>
</dbReference>
<sequence length="737" mass="86367">MSSRKSLFPDSSSDLLHSDSSLSFLFGNKREESNQEQEQSLNTILGGNLHQLKPDQVEKIISTKYNNDPIQLIQQLSLDLTKKETELVVLRQEKFRREQKLYKLLQKLGNLSTIEIDQELNQVDDKLNKNIDKIIHDMIQVAIDDEIVPPRSKEIPKEDSQVRKKKKKKKRQNPQRNNNQSDKDAKYKAKRKSDPKMCEKTDSQQPFQSKNSFFTKTDTSPEFSIPKAPVELQNFRSQSLLQHPGSEKKSNSFRFPLLVQNEEVDIDKYGFVKEFRSNTPMTHQSSSASASASASASESSSPLPHGQQQHPEPSYESSAILINNHNSHSKLHLIDQLKQISQIHDSTNLYIEKEWENLINDINRQFYTNHYQNNEPKQKQTKKDNDDDRELYWRFGIRGSNLLQLKNNQQFYYPFINLINQYGIPNKYRRILWLELSGANNIRINGEYQELLLNNKTSSGSDGDNKMDALIKSNIEQIELDLHRTLPSNFYFNNFLELKPGIKFYKLKRILYTFVKRNPHIGYVQGMNKIVGTLLLLEDNDNNNNGNSEDDNEEDTFWLFIAIVEEILPKYSPPNDKNFFNSIDEIYQDNLKFENLLSSSSSLPNLSNHLNKFNIEIEILLMNWWLTLFIDLKFIELDTWFKIFDNLLITNVDDIGDEEDDIDDNSNNYHHRRRIILPAMTLAILKNLENYLINLNSRDLIYQFLNHGDDKFKIKFSDLMKHYNYFLKRKEVIDAFR</sequence>
<proteinExistence type="inferred from homology"/>
<dbReference type="SMART" id="SM00164">
    <property type="entry name" value="TBC"/>
    <property type="match status" value="1"/>
</dbReference>
<dbReference type="GO" id="GO:0030427">
    <property type="term" value="C:site of polarized growth"/>
    <property type="evidence" value="ECO:0007669"/>
    <property type="project" value="UniProtKB-ARBA"/>
</dbReference>
<dbReference type="InterPro" id="IPR035969">
    <property type="entry name" value="Rab-GAP_TBC_sf"/>
</dbReference>
<feature type="compositionally biased region" description="Basic residues" evidence="3">
    <location>
        <begin position="163"/>
        <end position="173"/>
    </location>
</feature>
<dbReference type="InterPro" id="IPR000195">
    <property type="entry name" value="Rab-GAP-TBC_dom"/>
</dbReference>
<dbReference type="PaxDb" id="5476-C4YNS8"/>
<dbReference type="Pfam" id="PF00566">
    <property type="entry name" value="RabGAP-TBC"/>
    <property type="match status" value="1"/>
</dbReference>
<protein>
    <recommendedName>
        <fullName evidence="2">Oxidant-induced cell-cycle arrest protein 5</fullName>
    </recommendedName>
</protein>
<feature type="compositionally biased region" description="Low complexity" evidence="3">
    <location>
        <begin position="285"/>
        <end position="301"/>
    </location>
</feature>
<feature type="compositionally biased region" description="Basic and acidic residues" evidence="3">
    <location>
        <begin position="181"/>
        <end position="202"/>
    </location>
</feature>
<feature type="compositionally biased region" description="Polar residues" evidence="3">
    <location>
        <begin position="203"/>
        <end position="222"/>
    </location>
</feature>
<feature type="region of interest" description="Disordered" evidence="3">
    <location>
        <begin position="150"/>
        <end position="222"/>
    </location>
</feature>
<name>C4YNS8_CANAW</name>
<dbReference type="EMBL" id="CM000310">
    <property type="protein sequence ID" value="EEQ44587.1"/>
    <property type="molecule type" value="Genomic_DNA"/>
</dbReference>
<evidence type="ECO:0000259" key="4">
    <source>
        <dbReference type="PROSITE" id="PS50086"/>
    </source>
</evidence>
<feature type="region of interest" description="Disordered" evidence="3">
    <location>
        <begin position="279"/>
        <end position="315"/>
    </location>
</feature>
<dbReference type="HOGENOM" id="CLU_028055_0_0_1"/>
<evidence type="ECO:0000313" key="6">
    <source>
        <dbReference type="Proteomes" id="UP000001429"/>
    </source>
</evidence>
<evidence type="ECO:0000256" key="3">
    <source>
        <dbReference type="SAM" id="MobiDB-lite"/>
    </source>
</evidence>